<dbReference type="InterPro" id="IPR002401">
    <property type="entry name" value="Cyt_P450_E_grp-I"/>
</dbReference>
<dbReference type="STRING" id="1073090.A0A1L9SDV0"/>
<dbReference type="PROSITE" id="PS00086">
    <property type="entry name" value="CYTOCHROME_P450"/>
    <property type="match status" value="1"/>
</dbReference>
<dbReference type="OrthoDB" id="1470350at2759"/>
<evidence type="ECO:0000256" key="3">
    <source>
        <dbReference type="ARBA" id="ARBA00022723"/>
    </source>
</evidence>
<protein>
    <recommendedName>
        <fullName evidence="11">Cytochrome P450 alkane hydroxylase</fullName>
    </recommendedName>
</protein>
<dbReference type="InterPro" id="IPR036396">
    <property type="entry name" value="Cyt_P450_sf"/>
</dbReference>
<evidence type="ECO:0000256" key="2">
    <source>
        <dbReference type="ARBA" id="ARBA00010617"/>
    </source>
</evidence>
<dbReference type="Pfam" id="PF00067">
    <property type="entry name" value="p450"/>
    <property type="match status" value="1"/>
</dbReference>
<gene>
    <name evidence="9" type="ORF">ASPZODRAFT_69921</name>
</gene>
<keyword evidence="10" id="KW-1185">Reference proteome</keyword>
<evidence type="ECO:0000256" key="7">
    <source>
        <dbReference type="PIRSR" id="PIRSR602401-1"/>
    </source>
</evidence>
<dbReference type="GO" id="GO:0005506">
    <property type="term" value="F:iron ion binding"/>
    <property type="evidence" value="ECO:0007669"/>
    <property type="project" value="InterPro"/>
</dbReference>
<dbReference type="AlphaFoldDB" id="A0A1L9SDV0"/>
<sequence length="534" mass="60803">MIEDLLRHAASTDTAVWVVGLLILAFWLRRWQVDAQIARLGGRACAVQTRLPYAIDFIYKATVANLENRDLEFWDGAIMNARGASRIANPKTAELSSGMSNRVIVTKDPENIKALLTAQFEDYGKGESFHRDWKEFLGDGIFVTDGEPWARSRHLLRPMFVRERIVDITIFEKHVQELLPLLAGQGLTSHAPDSSPAVDVVPLLYRYALDAATDYLLGQGTDSLVNPKAEFAEAFRYVQQRQAEIFRMGMFNGLLSRKRFRRELRTMDNFVQPYIDKVLSLSPEELDRKLQKRETFLDALARFTRDPRVLRDQMYTVLLAGRDTTATTLSFCLFELSRNPAVVAQLRSEISSRLGVGARATPPNYTDLKEMKFLTAVLNETLRLYPVVPFNVRNSLRDTTLPRGGGADGQSPIGVRRETRIIFSTIFMQRASEYYDGPGTPKYLDPQQWLPERWVSGWQPKPWHFIPFNGGPRICIGQQFAMLEMGYTLVRILQEFEQILPRPPGGKDKVEDPVLRFDIVLSPGSELNCVFVKH</sequence>
<keyword evidence="5 7" id="KW-0408">Iron</keyword>
<dbReference type="InterPro" id="IPR017972">
    <property type="entry name" value="Cyt_P450_CS"/>
</dbReference>
<dbReference type="PRINTS" id="PR00463">
    <property type="entry name" value="EP450I"/>
</dbReference>
<evidence type="ECO:0000256" key="4">
    <source>
        <dbReference type="ARBA" id="ARBA00023002"/>
    </source>
</evidence>
<name>A0A1L9SDV0_9EURO</name>
<accession>A0A1L9SDV0</accession>
<dbReference type="Gene3D" id="1.10.630.10">
    <property type="entry name" value="Cytochrome P450"/>
    <property type="match status" value="1"/>
</dbReference>
<comment type="cofactor">
    <cofactor evidence="1 7">
        <name>heme</name>
        <dbReference type="ChEBI" id="CHEBI:30413"/>
    </cofactor>
</comment>
<evidence type="ECO:0000313" key="9">
    <source>
        <dbReference type="EMBL" id="OJJ45390.1"/>
    </source>
</evidence>
<dbReference type="GO" id="GO:0016705">
    <property type="term" value="F:oxidoreductase activity, acting on paired donors, with incorporation or reduction of molecular oxygen"/>
    <property type="evidence" value="ECO:0007669"/>
    <property type="project" value="InterPro"/>
</dbReference>
<dbReference type="CDD" id="cd11063">
    <property type="entry name" value="CYP52"/>
    <property type="match status" value="1"/>
</dbReference>
<dbReference type="InterPro" id="IPR001128">
    <property type="entry name" value="Cyt_P450"/>
</dbReference>
<feature type="binding site" description="axial binding residue" evidence="7">
    <location>
        <position position="475"/>
    </location>
    <ligand>
        <name>heme</name>
        <dbReference type="ChEBI" id="CHEBI:30413"/>
    </ligand>
    <ligandPart>
        <name>Fe</name>
        <dbReference type="ChEBI" id="CHEBI:18248"/>
    </ligandPart>
</feature>
<evidence type="ECO:0000256" key="8">
    <source>
        <dbReference type="RuleBase" id="RU000461"/>
    </source>
</evidence>
<dbReference type="Proteomes" id="UP000184188">
    <property type="component" value="Unassembled WGS sequence"/>
</dbReference>
<dbReference type="GO" id="GO:0020037">
    <property type="term" value="F:heme binding"/>
    <property type="evidence" value="ECO:0007669"/>
    <property type="project" value="InterPro"/>
</dbReference>
<keyword evidence="4 8" id="KW-0560">Oxidoreductase</keyword>
<dbReference type="GeneID" id="34616083"/>
<dbReference type="GO" id="GO:0004497">
    <property type="term" value="F:monooxygenase activity"/>
    <property type="evidence" value="ECO:0007669"/>
    <property type="project" value="UniProtKB-KW"/>
</dbReference>
<dbReference type="RefSeq" id="XP_022579900.1">
    <property type="nucleotide sequence ID" value="XM_022729619.1"/>
</dbReference>
<dbReference type="InterPro" id="IPR047146">
    <property type="entry name" value="Cyt_P450_E_CYP52_fungi"/>
</dbReference>
<reference evidence="10" key="1">
    <citation type="journal article" date="2017" name="Genome Biol.">
        <title>Comparative genomics reveals high biological diversity and specific adaptations in the industrially and medically important fungal genus Aspergillus.</title>
        <authorList>
            <person name="de Vries R.P."/>
            <person name="Riley R."/>
            <person name="Wiebenga A."/>
            <person name="Aguilar-Osorio G."/>
            <person name="Amillis S."/>
            <person name="Uchima C.A."/>
            <person name="Anderluh G."/>
            <person name="Asadollahi M."/>
            <person name="Askin M."/>
            <person name="Barry K."/>
            <person name="Battaglia E."/>
            <person name="Bayram O."/>
            <person name="Benocci T."/>
            <person name="Braus-Stromeyer S.A."/>
            <person name="Caldana C."/>
            <person name="Canovas D."/>
            <person name="Cerqueira G.C."/>
            <person name="Chen F."/>
            <person name="Chen W."/>
            <person name="Choi C."/>
            <person name="Clum A."/>
            <person name="Dos Santos R.A."/>
            <person name="Damasio A.R."/>
            <person name="Diallinas G."/>
            <person name="Emri T."/>
            <person name="Fekete E."/>
            <person name="Flipphi M."/>
            <person name="Freyberg S."/>
            <person name="Gallo A."/>
            <person name="Gournas C."/>
            <person name="Habgood R."/>
            <person name="Hainaut M."/>
            <person name="Harispe M.L."/>
            <person name="Henrissat B."/>
            <person name="Hilden K.S."/>
            <person name="Hope R."/>
            <person name="Hossain A."/>
            <person name="Karabika E."/>
            <person name="Karaffa L."/>
            <person name="Karanyi Z."/>
            <person name="Krasevec N."/>
            <person name="Kuo A."/>
            <person name="Kusch H."/>
            <person name="LaButti K."/>
            <person name="Lagendijk E.L."/>
            <person name="Lapidus A."/>
            <person name="Levasseur A."/>
            <person name="Lindquist E."/>
            <person name="Lipzen A."/>
            <person name="Logrieco A.F."/>
            <person name="MacCabe A."/>
            <person name="Maekelae M.R."/>
            <person name="Malavazi I."/>
            <person name="Melin P."/>
            <person name="Meyer V."/>
            <person name="Mielnichuk N."/>
            <person name="Miskei M."/>
            <person name="Molnar A.P."/>
            <person name="Mule G."/>
            <person name="Ngan C.Y."/>
            <person name="Orejas M."/>
            <person name="Orosz E."/>
            <person name="Ouedraogo J.P."/>
            <person name="Overkamp K.M."/>
            <person name="Park H.-S."/>
            <person name="Perrone G."/>
            <person name="Piumi F."/>
            <person name="Punt P.J."/>
            <person name="Ram A.F."/>
            <person name="Ramon A."/>
            <person name="Rauscher S."/>
            <person name="Record E."/>
            <person name="Riano-Pachon D.M."/>
            <person name="Robert V."/>
            <person name="Roehrig J."/>
            <person name="Ruller R."/>
            <person name="Salamov A."/>
            <person name="Salih N.S."/>
            <person name="Samson R.A."/>
            <person name="Sandor E."/>
            <person name="Sanguinetti M."/>
            <person name="Schuetze T."/>
            <person name="Sepcic K."/>
            <person name="Shelest E."/>
            <person name="Sherlock G."/>
            <person name="Sophianopoulou V."/>
            <person name="Squina F.M."/>
            <person name="Sun H."/>
            <person name="Susca A."/>
            <person name="Todd R.B."/>
            <person name="Tsang A."/>
            <person name="Unkles S.E."/>
            <person name="van de Wiele N."/>
            <person name="van Rossen-Uffink D."/>
            <person name="Oliveira J.V."/>
            <person name="Vesth T.C."/>
            <person name="Visser J."/>
            <person name="Yu J.-H."/>
            <person name="Zhou M."/>
            <person name="Andersen M.R."/>
            <person name="Archer D.B."/>
            <person name="Baker S.E."/>
            <person name="Benoit I."/>
            <person name="Brakhage A.A."/>
            <person name="Braus G.H."/>
            <person name="Fischer R."/>
            <person name="Frisvad J.C."/>
            <person name="Goldman G.H."/>
            <person name="Houbraken J."/>
            <person name="Oakley B."/>
            <person name="Pocsi I."/>
            <person name="Scazzocchio C."/>
            <person name="Seiboth B."/>
            <person name="vanKuyk P.A."/>
            <person name="Wortman J."/>
            <person name="Dyer P.S."/>
            <person name="Grigoriev I.V."/>
        </authorList>
    </citation>
    <scope>NUCLEOTIDE SEQUENCE [LARGE SCALE GENOMIC DNA]</scope>
    <source>
        <strain evidence="10">CBS 506.65</strain>
    </source>
</reference>
<evidence type="ECO:0000256" key="5">
    <source>
        <dbReference type="ARBA" id="ARBA00023004"/>
    </source>
</evidence>
<dbReference type="SUPFAM" id="SSF48264">
    <property type="entry name" value="Cytochrome P450"/>
    <property type="match status" value="1"/>
</dbReference>
<organism evidence="9 10">
    <name type="scientific">Penicilliopsis zonata CBS 506.65</name>
    <dbReference type="NCBI Taxonomy" id="1073090"/>
    <lineage>
        <taxon>Eukaryota</taxon>
        <taxon>Fungi</taxon>
        <taxon>Dikarya</taxon>
        <taxon>Ascomycota</taxon>
        <taxon>Pezizomycotina</taxon>
        <taxon>Eurotiomycetes</taxon>
        <taxon>Eurotiomycetidae</taxon>
        <taxon>Eurotiales</taxon>
        <taxon>Aspergillaceae</taxon>
        <taxon>Penicilliopsis</taxon>
    </lineage>
</organism>
<evidence type="ECO:0000256" key="1">
    <source>
        <dbReference type="ARBA" id="ARBA00001971"/>
    </source>
</evidence>
<keyword evidence="3 7" id="KW-0479">Metal-binding</keyword>
<dbReference type="EMBL" id="KV878345">
    <property type="protein sequence ID" value="OJJ45390.1"/>
    <property type="molecule type" value="Genomic_DNA"/>
</dbReference>
<evidence type="ECO:0000256" key="6">
    <source>
        <dbReference type="ARBA" id="ARBA00023033"/>
    </source>
</evidence>
<keyword evidence="6 8" id="KW-0503">Monooxygenase</keyword>
<evidence type="ECO:0008006" key="11">
    <source>
        <dbReference type="Google" id="ProtNLM"/>
    </source>
</evidence>
<dbReference type="PANTHER" id="PTHR24287">
    <property type="entry name" value="P450, PUTATIVE (EUROFUNG)-RELATED"/>
    <property type="match status" value="1"/>
</dbReference>
<keyword evidence="7 8" id="KW-0349">Heme</keyword>
<proteinExistence type="inferred from homology"/>
<dbReference type="VEuPathDB" id="FungiDB:ASPZODRAFT_69921"/>
<dbReference type="PRINTS" id="PR00385">
    <property type="entry name" value="P450"/>
</dbReference>
<comment type="similarity">
    <text evidence="2 8">Belongs to the cytochrome P450 family.</text>
</comment>
<dbReference type="PANTHER" id="PTHR24287:SF5">
    <property type="entry name" value="P450, PUTATIVE (EUROFUNG)-RELATED"/>
    <property type="match status" value="1"/>
</dbReference>
<evidence type="ECO:0000313" key="10">
    <source>
        <dbReference type="Proteomes" id="UP000184188"/>
    </source>
</evidence>